<name>A0A5C7WMH4_METME</name>
<dbReference type="Gene3D" id="3.40.50.1820">
    <property type="entry name" value="alpha/beta hydrolase"/>
    <property type="match status" value="1"/>
</dbReference>
<accession>A0A5C7WMH4</accession>
<feature type="non-terminal residue" evidence="1">
    <location>
        <position position="1"/>
    </location>
</feature>
<gene>
    <name evidence="1" type="ORF">E6Q51_01470</name>
</gene>
<evidence type="ECO:0000313" key="2">
    <source>
        <dbReference type="Proteomes" id="UP000321374"/>
    </source>
</evidence>
<sequence length="64" mass="7437">PLYEEGKEFAERLQRDGVPVTYRHFDGVTHEFFGMADVVAKAREAQVFAISELRKAFDINRKIH</sequence>
<reference evidence="1 2" key="1">
    <citation type="submission" date="2018-09" db="EMBL/GenBank/DDBJ databases">
        <title>Metagenome Assembled Genomes from an Advanced Water Purification Facility.</title>
        <authorList>
            <person name="Stamps B.W."/>
            <person name="Spear J.R."/>
        </authorList>
    </citation>
    <scope>NUCLEOTIDE SEQUENCE [LARGE SCALE GENOMIC DNA]</scope>
    <source>
        <strain evidence="1">Bin_42_2</strain>
    </source>
</reference>
<organism evidence="1 2">
    <name type="scientific">Methylophilus methylotrophus</name>
    <name type="common">Bacterium W3A1</name>
    <dbReference type="NCBI Taxonomy" id="17"/>
    <lineage>
        <taxon>Bacteria</taxon>
        <taxon>Pseudomonadati</taxon>
        <taxon>Pseudomonadota</taxon>
        <taxon>Betaproteobacteria</taxon>
        <taxon>Nitrosomonadales</taxon>
        <taxon>Methylophilaceae</taxon>
        <taxon>Methylophilus</taxon>
    </lineage>
</organism>
<proteinExistence type="predicted"/>
<dbReference type="AlphaFoldDB" id="A0A5C7WMH4"/>
<comment type="caution">
    <text evidence="1">The sequence shown here is derived from an EMBL/GenBank/DDBJ whole genome shotgun (WGS) entry which is preliminary data.</text>
</comment>
<protein>
    <submittedName>
        <fullName evidence="1">Lipase</fullName>
    </submittedName>
</protein>
<evidence type="ECO:0000313" key="1">
    <source>
        <dbReference type="EMBL" id="TXI38249.1"/>
    </source>
</evidence>
<dbReference type="InterPro" id="IPR029058">
    <property type="entry name" value="AB_hydrolase_fold"/>
</dbReference>
<dbReference type="SUPFAM" id="SSF53474">
    <property type="entry name" value="alpha/beta-Hydrolases"/>
    <property type="match status" value="1"/>
</dbReference>
<dbReference type="Proteomes" id="UP000321374">
    <property type="component" value="Unassembled WGS sequence"/>
</dbReference>
<dbReference type="EMBL" id="SSGG01000026">
    <property type="protein sequence ID" value="TXI38249.1"/>
    <property type="molecule type" value="Genomic_DNA"/>
</dbReference>